<keyword evidence="5" id="KW-0274">FAD</keyword>
<evidence type="ECO:0000256" key="6">
    <source>
        <dbReference type="ARBA" id="ARBA00023002"/>
    </source>
</evidence>
<dbReference type="AlphaFoldDB" id="A0AAD7BP13"/>
<keyword evidence="7" id="KW-0325">Glycoprotein</keyword>
<dbReference type="InterPro" id="IPR012132">
    <property type="entry name" value="GMC_OxRdtase"/>
</dbReference>
<keyword evidence="10" id="KW-1185">Reference proteome</keyword>
<dbReference type="EMBL" id="JARKIE010000574">
    <property type="protein sequence ID" value="KAJ7626733.1"/>
    <property type="molecule type" value="Genomic_DNA"/>
</dbReference>
<evidence type="ECO:0000256" key="7">
    <source>
        <dbReference type="ARBA" id="ARBA00023180"/>
    </source>
</evidence>
<reference evidence="9" key="1">
    <citation type="submission" date="2023-03" db="EMBL/GenBank/DDBJ databases">
        <title>Massive genome expansion in bonnet fungi (Mycena s.s.) driven by repeated elements and novel gene families across ecological guilds.</title>
        <authorList>
            <consortium name="Lawrence Berkeley National Laboratory"/>
            <person name="Harder C.B."/>
            <person name="Miyauchi S."/>
            <person name="Viragh M."/>
            <person name="Kuo A."/>
            <person name="Thoen E."/>
            <person name="Andreopoulos B."/>
            <person name="Lu D."/>
            <person name="Skrede I."/>
            <person name="Drula E."/>
            <person name="Henrissat B."/>
            <person name="Morin E."/>
            <person name="Kohler A."/>
            <person name="Barry K."/>
            <person name="LaButti K."/>
            <person name="Morin E."/>
            <person name="Salamov A."/>
            <person name="Lipzen A."/>
            <person name="Mereny Z."/>
            <person name="Hegedus B."/>
            <person name="Baldrian P."/>
            <person name="Stursova M."/>
            <person name="Weitz H."/>
            <person name="Taylor A."/>
            <person name="Grigoriev I.V."/>
            <person name="Nagy L.G."/>
            <person name="Martin F."/>
            <person name="Kauserud H."/>
        </authorList>
    </citation>
    <scope>NUCLEOTIDE SEQUENCE</scope>
    <source>
        <strain evidence="9">CBHHK067</strain>
    </source>
</reference>
<dbReference type="GO" id="GO:0016614">
    <property type="term" value="F:oxidoreductase activity, acting on CH-OH group of donors"/>
    <property type="evidence" value="ECO:0007669"/>
    <property type="project" value="InterPro"/>
</dbReference>
<protein>
    <submittedName>
        <fullName evidence="9">GMC oxidoreductase-domain-containing protein</fullName>
    </submittedName>
</protein>
<evidence type="ECO:0000256" key="3">
    <source>
        <dbReference type="ARBA" id="ARBA00022630"/>
    </source>
</evidence>
<comment type="caution">
    <text evidence="9">The sequence shown here is derived from an EMBL/GenBank/DDBJ whole genome shotgun (WGS) entry which is preliminary data.</text>
</comment>
<keyword evidence="6" id="KW-0560">Oxidoreductase</keyword>
<evidence type="ECO:0000256" key="1">
    <source>
        <dbReference type="ARBA" id="ARBA00001974"/>
    </source>
</evidence>
<keyword evidence="3" id="KW-0285">Flavoprotein</keyword>
<dbReference type="PANTHER" id="PTHR11552">
    <property type="entry name" value="GLUCOSE-METHANOL-CHOLINE GMC OXIDOREDUCTASE"/>
    <property type="match status" value="1"/>
</dbReference>
<comment type="similarity">
    <text evidence="2">Belongs to the GMC oxidoreductase family.</text>
</comment>
<organism evidence="9 10">
    <name type="scientific">Mycena rosella</name>
    <name type="common">Pink bonnet</name>
    <name type="synonym">Agaricus rosellus</name>
    <dbReference type="NCBI Taxonomy" id="1033263"/>
    <lineage>
        <taxon>Eukaryota</taxon>
        <taxon>Fungi</taxon>
        <taxon>Dikarya</taxon>
        <taxon>Basidiomycota</taxon>
        <taxon>Agaricomycotina</taxon>
        <taxon>Agaricomycetes</taxon>
        <taxon>Agaricomycetidae</taxon>
        <taxon>Agaricales</taxon>
        <taxon>Marasmiineae</taxon>
        <taxon>Mycenaceae</taxon>
        <taxon>Mycena</taxon>
    </lineage>
</organism>
<dbReference type="InterPro" id="IPR007867">
    <property type="entry name" value="GMC_OxRtase_C"/>
</dbReference>
<feature type="domain" description="Glucose-methanol-choline oxidoreductase C-terminal" evidence="8">
    <location>
        <begin position="36"/>
        <end position="115"/>
    </location>
</feature>
<dbReference type="GO" id="GO:0050660">
    <property type="term" value="F:flavin adenine dinucleotide binding"/>
    <property type="evidence" value="ECO:0007669"/>
    <property type="project" value="InterPro"/>
</dbReference>
<keyword evidence="4" id="KW-0732">Signal</keyword>
<sequence>MAQPPVRRSASVRASRVLSTRPLASAPTWQNYILAPFGDLANATTDAQVEECIRNHATTIFHPLGTAAMSHPDSSGGVMNPNLLLKGVTEIRVVDGSVIPRPPSANPRAAVYAIAERAADLIKADWC</sequence>
<dbReference type="InterPro" id="IPR036188">
    <property type="entry name" value="FAD/NAD-bd_sf"/>
</dbReference>
<dbReference type="Gene3D" id="3.30.560.10">
    <property type="entry name" value="Glucose Oxidase, domain 3"/>
    <property type="match status" value="1"/>
</dbReference>
<dbReference type="Pfam" id="PF05199">
    <property type="entry name" value="GMC_oxred_C"/>
    <property type="match status" value="1"/>
</dbReference>
<gene>
    <name evidence="9" type="ORF">B0H17DRAFT_963257</name>
</gene>
<dbReference type="PANTHER" id="PTHR11552:SF201">
    <property type="entry name" value="GLUCOSE-METHANOL-CHOLINE OXIDOREDUCTASE N-TERMINAL DOMAIN-CONTAINING PROTEIN"/>
    <property type="match status" value="1"/>
</dbReference>
<evidence type="ECO:0000313" key="9">
    <source>
        <dbReference type="EMBL" id="KAJ7626733.1"/>
    </source>
</evidence>
<evidence type="ECO:0000256" key="4">
    <source>
        <dbReference type="ARBA" id="ARBA00022729"/>
    </source>
</evidence>
<evidence type="ECO:0000259" key="8">
    <source>
        <dbReference type="Pfam" id="PF05199"/>
    </source>
</evidence>
<accession>A0AAD7BP13</accession>
<evidence type="ECO:0000313" key="10">
    <source>
        <dbReference type="Proteomes" id="UP001221757"/>
    </source>
</evidence>
<dbReference type="Gene3D" id="3.50.50.60">
    <property type="entry name" value="FAD/NAD(P)-binding domain"/>
    <property type="match status" value="1"/>
</dbReference>
<evidence type="ECO:0000256" key="2">
    <source>
        <dbReference type="ARBA" id="ARBA00010790"/>
    </source>
</evidence>
<evidence type="ECO:0000256" key="5">
    <source>
        <dbReference type="ARBA" id="ARBA00022827"/>
    </source>
</evidence>
<comment type="cofactor">
    <cofactor evidence="1">
        <name>FAD</name>
        <dbReference type="ChEBI" id="CHEBI:57692"/>
    </cofactor>
</comment>
<proteinExistence type="inferred from homology"/>
<name>A0AAD7BP13_MYCRO</name>
<dbReference type="SUPFAM" id="SSF51905">
    <property type="entry name" value="FAD/NAD(P)-binding domain"/>
    <property type="match status" value="1"/>
</dbReference>
<dbReference type="Proteomes" id="UP001221757">
    <property type="component" value="Unassembled WGS sequence"/>
</dbReference>